<dbReference type="PANTHER" id="PTHR11567:SF202">
    <property type="entry name" value="LYSOPHOSPHATIDIC ACID PHOSPHATASE TYPE 6"/>
    <property type="match status" value="1"/>
</dbReference>
<organism evidence="1">
    <name type="scientific">Myxobolus squamalis</name>
    <name type="common">Myxosporean</name>
    <dbReference type="NCBI Taxonomy" id="59785"/>
    <lineage>
        <taxon>Eukaryota</taxon>
        <taxon>Metazoa</taxon>
        <taxon>Cnidaria</taxon>
        <taxon>Myxozoa</taxon>
        <taxon>Myxosporea</taxon>
        <taxon>Bivalvulida</taxon>
        <taxon>Platysporina</taxon>
        <taxon>Myxobolidae</taxon>
        <taxon>Myxobolus</taxon>
    </lineage>
</organism>
<dbReference type="AlphaFoldDB" id="A0A6B2G445"/>
<dbReference type="GO" id="GO:0016791">
    <property type="term" value="F:phosphatase activity"/>
    <property type="evidence" value="ECO:0007669"/>
    <property type="project" value="TreeGrafter"/>
</dbReference>
<dbReference type="Gene3D" id="3.40.50.1240">
    <property type="entry name" value="Phosphoglycerate mutase-like"/>
    <property type="match status" value="1"/>
</dbReference>
<dbReference type="PANTHER" id="PTHR11567">
    <property type="entry name" value="ACID PHOSPHATASE-RELATED"/>
    <property type="match status" value="1"/>
</dbReference>
<accession>A0A6B2G445</accession>
<dbReference type="InterPro" id="IPR029033">
    <property type="entry name" value="His_PPase_superfam"/>
</dbReference>
<sequence length="267" mass="31656">MKINIRSYTTFVKRTMDSLRCVLAAMFDNDSSEVATFYSRPNEFEYYYPNIEYCLRYNNIYHDALRLENRIFRFGYNRRKLAKMLGKNVEEMPDILKLWEEVYYLKNHGFELPENYTLAYSSIKKMASDIVEFRYFEFKKLEIKLAIGFMLDDINNAINTHISGDQSPSLYLHSVHDTTIIAIMKGLDCYDGVWPEVSSYFAVELHNINTKWFVKFVYNDQPIHLKMTNDEFLPLHEFKSLIRKNQLGDVDFCKVCLTDNIQSHPNL</sequence>
<dbReference type="InterPro" id="IPR050645">
    <property type="entry name" value="Histidine_acid_phosphatase"/>
</dbReference>
<evidence type="ECO:0000313" key="1">
    <source>
        <dbReference type="EMBL" id="NDJ96279.1"/>
    </source>
</evidence>
<reference evidence="1" key="1">
    <citation type="submission" date="2018-11" db="EMBL/GenBank/DDBJ databases">
        <title>Myxobolus squamalis genome and transcriptome.</title>
        <authorList>
            <person name="Yahalomi D."/>
            <person name="Atkinson S.D."/>
            <person name="Neuhof M."/>
            <person name="Chang E.S."/>
            <person name="Philippe H."/>
            <person name="Cartwright P."/>
            <person name="Bartholomew J.L."/>
            <person name="Huchon D."/>
        </authorList>
    </citation>
    <scope>NUCLEOTIDE SEQUENCE</scope>
    <source>
        <strain evidence="1">71B08</strain>
        <tissue evidence="1">Whole</tissue>
    </source>
</reference>
<dbReference type="EMBL" id="GHBR01000809">
    <property type="protein sequence ID" value="NDJ96279.1"/>
    <property type="molecule type" value="Transcribed_RNA"/>
</dbReference>
<proteinExistence type="predicted"/>
<name>A0A6B2G445_MYXSQ</name>
<dbReference type="SUPFAM" id="SSF53254">
    <property type="entry name" value="Phosphoglycerate mutase-like"/>
    <property type="match status" value="1"/>
</dbReference>
<protein>
    <submittedName>
        <fullName evidence="1">Lysophosphatidic acid phosphatase type 6 (Trinotate prediction)</fullName>
    </submittedName>
</protein>